<feature type="chain" id="PRO_5041905025" evidence="1">
    <location>
        <begin position="21"/>
        <end position="65"/>
    </location>
</feature>
<accession>A0AAE1BK02</accession>
<organism evidence="2 3">
    <name type="scientific">Petrolisthes cinctipes</name>
    <name type="common">Flat porcelain crab</name>
    <dbReference type="NCBI Taxonomy" id="88211"/>
    <lineage>
        <taxon>Eukaryota</taxon>
        <taxon>Metazoa</taxon>
        <taxon>Ecdysozoa</taxon>
        <taxon>Arthropoda</taxon>
        <taxon>Crustacea</taxon>
        <taxon>Multicrustacea</taxon>
        <taxon>Malacostraca</taxon>
        <taxon>Eumalacostraca</taxon>
        <taxon>Eucarida</taxon>
        <taxon>Decapoda</taxon>
        <taxon>Pleocyemata</taxon>
        <taxon>Anomura</taxon>
        <taxon>Galatheoidea</taxon>
        <taxon>Porcellanidae</taxon>
        <taxon>Petrolisthes</taxon>
    </lineage>
</organism>
<evidence type="ECO:0000256" key="1">
    <source>
        <dbReference type="SAM" id="SignalP"/>
    </source>
</evidence>
<comment type="caution">
    <text evidence="2">The sequence shown here is derived from an EMBL/GenBank/DDBJ whole genome shotgun (WGS) entry which is preliminary data.</text>
</comment>
<feature type="non-terminal residue" evidence="2">
    <location>
        <position position="1"/>
    </location>
</feature>
<gene>
    <name evidence="2" type="ORF">Pcinc_042765</name>
</gene>
<evidence type="ECO:0000313" key="2">
    <source>
        <dbReference type="EMBL" id="KAK3850534.1"/>
    </source>
</evidence>
<dbReference type="AlphaFoldDB" id="A0AAE1BK02"/>
<keyword evidence="3" id="KW-1185">Reference proteome</keyword>
<keyword evidence="1" id="KW-0732">Signal</keyword>
<evidence type="ECO:0000313" key="3">
    <source>
        <dbReference type="Proteomes" id="UP001286313"/>
    </source>
</evidence>
<sequence>LHLFLLLLLVSLLLTPRDPGTPVLTESTWPAGASRLPSHPGLSTVAMRATNLHYVQAASYHTKAK</sequence>
<proteinExistence type="predicted"/>
<reference evidence="2" key="1">
    <citation type="submission" date="2023-10" db="EMBL/GenBank/DDBJ databases">
        <title>Genome assemblies of two species of porcelain crab, Petrolisthes cinctipes and Petrolisthes manimaculis (Anomura: Porcellanidae).</title>
        <authorList>
            <person name="Angst P."/>
        </authorList>
    </citation>
    <scope>NUCLEOTIDE SEQUENCE</scope>
    <source>
        <strain evidence="2">PB745_01</strain>
        <tissue evidence="2">Gill</tissue>
    </source>
</reference>
<protein>
    <submittedName>
        <fullName evidence="2">Uncharacterized protein</fullName>
    </submittedName>
</protein>
<dbReference type="Proteomes" id="UP001286313">
    <property type="component" value="Unassembled WGS sequence"/>
</dbReference>
<feature type="signal peptide" evidence="1">
    <location>
        <begin position="1"/>
        <end position="20"/>
    </location>
</feature>
<dbReference type="EMBL" id="JAWQEG010008333">
    <property type="protein sequence ID" value="KAK3850534.1"/>
    <property type="molecule type" value="Genomic_DNA"/>
</dbReference>
<name>A0AAE1BK02_PETCI</name>